<accession>A0A3B6KKQ8</accession>
<dbReference type="InterPro" id="IPR001810">
    <property type="entry name" value="F-box_dom"/>
</dbReference>
<feature type="domain" description="KIB1-4 beta-propeller" evidence="2">
    <location>
        <begin position="98"/>
        <end position="326"/>
    </location>
</feature>
<dbReference type="Pfam" id="PF03478">
    <property type="entry name" value="Beta-prop_KIB1-4"/>
    <property type="match status" value="1"/>
</dbReference>
<dbReference type="Gramene" id="TraesCAD_scaffold_008649_01G000100.1">
    <property type="protein sequence ID" value="TraesCAD_scaffold_008649_01G000100.1"/>
    <property type="gene ID" value="TraesCAD_scaffold_008649_01G000100"/>
</dbReference>
<dbReference type="AlphaFoldDB" id="A0A3B6KKQ8"/>
<dbReference type="InterPro" id="IPR036047">
    <property type="entry name" value="F-box-like_dom_sf"/>
</dbReference>
<dbReference type="PANTHER" id="PTHR44259">
    <property type="entry name" value="OS07G0183000 PROTEIN-RELATED"/>
    <property type="match status" value="1"/>
</dbReference>
<dbReference type="SUPFAM" id="SSF81383">
    <property type="entry name" value="F-box domain"/>
    <property type="match status" value="1"/>
</dbReference>
<name>A0A3B6KKQ8_WHEAT</name>
<reference evidence="3" key="1">
    <citation type="submission" date="2018-08" db="EMBL/GenBank/DDBJ databases">
        <authorList>
            <person name="Rossello M."/>
        </authorList>
    </citation>
    <scope>NUCLEOTIDE SEQUENCE [LARGE SCALE GENOMIC DNA]</scope>
    <source>
        <strain evidence="3">cv. Chinese Spring</strain>
    </source>
</reference>
<proteinExistence type="predicted"/>
<organism evidence="3">
    <name type="scientific">Triticum aestivum</name>
    <name type="common">Wheat</name>
    <dbReference type="NCBI Taxonomy" id="4565"/>
    <lineage>
        <taxon>Eukaryota</taxon>
        <taxon>Viridiplantae</taxon>
        <taxon>Streptophyta</taxon>
        <taxon>Embryophyta</taxon>
        <taxon>Tracheophyta</taxon>
        <taxon>Spermatophyta</taxon>
        <taxon>Magnoliopsida</taxon>
        <taxon>Liliopsida</taxon>
        <taxon>Poales</taxon>
        <taxon>Poaceae</taxon>
        <taxon>BOP clade</taxon>
        <taxon>Pooideae</taxon>
        <taxon>Triticodae</taxon>
        <taxon>Triticeae</taxon>
        <taxon>Triticinae</taxon>
        <taxon>Triticum</taxon>
    </lineage>
</organism>
<evidence type="ECO:0000313" key="3">
    <source>
        <dbReference type="EnsemblPlants" id="TraesCS5A02G325100.1.cds1"/>
    </source>
</evidence>
<dbReference type="OrthoDB" id="636218at2759"/>
<dbReference type="Pfam" id="PF00646">
    <property type="entry name" value="F-box"/>
    <property type="match status" value="1"/>
</dbReference>
<reference evidence="3" key="2">
    <citation type="submission" date="2018-10" db="UniProtKB">
        <authorList>
            <consortium name="EnsemblPlants"/>
        </authorList>
    </citation>
    <scope>IDENTIFICATION</scope>
</reference>
<evidence type="ECO:0000259" key="2">
    <source>
        <dbReference type="Pfam" id="PF03478"/>
    </source>
</evidence>
<dbReference type="PANTHER" id="PTHR44259:SF76">
    <property type="entry name" value="OS04G0627800 PROTEIN"/>
    <property type="match status" value="1"/>
</dbReference>
<dbReference type="InterPro" id="IPR050942">
    <property type="entry name" value="F-box_BR-signaling"/>
</dbReference>
<dbReference type="Gramene" id="TraesCS5A02G325100.1">
    <property type="protein sequence ID" value="TraesCS5A02G325100.1.cds1"/>
    <property type="gene ID" value="TraesCS5A02G325100"/>
</dbReference>
<dbReference type="Proteomes" id="UP000019116">
    <property type="component" value="Chromosome 5A"/>
</dbReference>
<evidence type="ECO:0000259" key="1">
    <source>
        <dbReference type="Pfam" id="PF00646"/>
    </source>
</evidence>
<protein>
    <submittedName>
        <fullName evidence="3">Uncharacterized protein</fullName>
    </submittedName>
</protein>
<dbReference type="Gramene" id="TraesCS5A03G0789200.1">
    <property type="protein sequence ID" value="TraesCS5A03G0789200.1.CDS1"/>
    <property type="gene ID" value="TraesCS5A03G0789200"/>
</dbReference>
<keyword evidence="4" id="KW-1185">Reference proteome</keyword>
<feature type="domain" description="F-box" evidence="1">
    <location>
        <begin position="9"/>
        <end position="49"/>
    </location>
</feature>
<dbReference type="Gene3D" id="1.20.1280.50">
    <property type="match status" value="1"/>
</dbReference>
<sequence>MAPPPVVGFSDLPTEALDEIARRAGPLDNVLCSAVCRSWRRALRTTRLRRLGRQPSLPHGIYMYEGSYWKEGQPPVVEVSRPYCRDSGRWAVKTVMEDGEVARARIIGSSYGWVVTVDNDTWAMSLLDPFTGRSFPLPPFTDSSRAGKQLWSEFRWGRAMFRKAALAPGRRLGTHAVMLLHSGGRSYLAPGATSWATLRPPRGMPHKYLDVIFYRGAFYTVSSFAEVNAWVADGSGSLRTRRLTSPRREQVWAVLTESVSRDGVLMVSSTDTRDHDTYLSYGFRQRQYRVHRCAERERRWLPVENHELEEMTIVVGGRCSFCVPRSYGYDVGDHGHRNGRVQATSSHWFLPYVARLDPAFW</sequence>
<dbReference type="InterPro" id="IPR005174">
    <property type="entry name" value="KIB1-4_b-propeller"/>
</dbReference>
<evidence type="ECO:0000313" key="4">
    <source>
        <dbReference type="Proteomes" id="UP000019116"/>
    </source>
</evidence>
<dbReference type="EnsemblPlants" id="TraesCS5A02G325100.1">
    <property type="protein sequence ID" value="TraesCS5A02G325100.1.cds1"/>
    <property type="gene ID" value="TraesCS5A02G325100"/>
</dbReference>